<evidence type="ECO:0000313" key="3">
    <source>
        <dbReference type="EMBL" id="RAL60602.1"/>
    </source>
</evidence>
<organism evidence="3 4">
    <name type="scientific">Monilinia fructigena</name>
    <dbReference type="NCBI Taxonomy" id="38457"/>
    <lineage>
        <taxon>Eukaryota</taxon>
        <taxon>Fungi</taxon>
        <taxon>Dikarya</taxon>
        <taxon>Ascomycota</taxon>
        <taxon>Pezizomycotina</taxon>
        <taxon>Leotiomycetes</taxon>
        <taxon>Helotiales</taxon>
        <taxon>Sclerotiniaceae</taxon>
        <taxon>Monilinia</taxon>
    </lineage>
</organism>
<dbReference type="EMBL" id="QKRW01000039">
    <property type="protein sequence ID" value="RAL60602.1"/>
    <property type="molecule type" value="Genomic_DNA"/>
</dbReference>
<sequence>MSKTTFAIIAGVSAATGAGITAAMYSTRSEKKIQATATSTAVTASSTSSAHSPVPIPAGQPITKDIISPVDPAGLFQYGFPGPVADLATRNALVSSFDRRLRNPSWVAEHITPASLAIQKW</sequence>
<dbReference type="AlphaFoldDB" id="A0A395IJP8"/>
<dbReference type="OrthoDB" id="5418055at2759"/>
<evidence type="ECO:0000259" key="2">
    <source>
        <dbReference type="Pfam" id="PF01223"/>
    </source>
</evidence>
<dbReference type="GO" id="GO:0003676">
    <property type="term" value="F:nucleic acid binding"/>
    <property type="evidence" value="ECO:0007669"/>
    <property type="project" value="InterPro"/>
</dbReference>
<dbReference type="GO" id="GO:0016787">
    <property type="term" value="F:hydrolase activity"/>
    <property type="evidence" value="ECO:0007669"/>
    <property type="project" value="InterPro"/>
</dbReference>
<accession>A0A395IJP8</accession>
<reference evidence="3 4" key="1">
    <citation type="submission" date="2018-06" db="EMBL/GenBank/DDBJ databases">
        <title>Genome Sequence of the Brown Rot Fungal Pathogen Monilinia fructigena.</title>
        <authorList>
            <person name="Landi L."/>
            <person name="De Miccolis Angelini R.M."/>
            <person name="Pollastro S."/>
            <person name="Abate D."/>
            <person name="Faretra F."/>
            <person name="Romanazzi G."/>
        </authorList>
    </citation>
    <scope>NUCLEOTIDE SEQUENCE [LARGE SCALE GENOMIC DNA]</scope>
    <source>
        <strain evidence="3 4">Mfrg269</strain>
    </source>
</reference>
<evidence type="ECO:0000313" key="4">
    <source>
        <dbReference type="Proteomes" id="UP000249056"/>
    </source>
</evidence>
<dbReference type="InterPro" id="IPR001604">
    <property type="entry name" value="Endo_G_ENPP1-like_dom"/>
</dbReference>
<proteinExistence type="predicted"/>
<name>A0A395IJP8_9HELO</name>
<keyword evidence="4" id="KW-1185">Reference proteome</keyword>
<feature type="region of interest" description="Disordered" evidence="1">
    <location>
        <begin position="38"/>
        <end position="58"/>
    </location>
</feature>
<dbReference type="Proteomes" id="UP000249056">
    <property type="component" value="Unassembled WGS sequence"/>
</dbReference>
<dbReference type="Pfam" id="PF01223">
    <property type="entry name" value="Endonuclease_NS"/>
    <property type="match status" value="1"/>
</dbReference>
<feature type="domain" description="DNA/RNA non-specific endonuclease/pyrophosphatase/phosphodiesterase" evidence="2">
    <location>
        <begin position="72"/>
        <end position="118"/>
    </location>
</feature>
<protein>
    <recommendedName>
        <fullName evidence="2">DNA/RNA non-specific endonuclease/pyrophosphatase/phosphodiesterase domain-containing protein</fullName>
    </recommendedName>
</protein>
<dbReference type="GO" id="GO:0046872">
    <property type="term" value="F:metal ion binding"/>
    <property type="evidence" value="ECO:0007669"/>
    <property type="project" value="InterPro"/>
</dbReference>
<evidence type="ECO:0000256" key="1">
    <source>
        <dbReference type="SAM" id="MobiDB-lite"/>
    </source>
</evidence>
<gene>
    <name evidence="3" type="ORF">DID88_009797</name>
</gene>
<feature type="compositionally biased region" description="Low complexity" evidence="1">
    <location>
        <begin position="38"/>
        <end position="50"/>
    </location>
</feature>
<comment type="caution">
    <text evidence="3">The sequence shown here is derived from an EMBL/GenBank/DDBJ whole genome shotgun (WGS) entry which is preliminary data.</text>
</comment>